<gene>
    <name evidence="2" type="ORF">DRJ31_06910</name>
</gene>
<dbReference type="Gene3D" id="1.20.58.220">
    <property type="entry name" value="Phosphate transport system protein phou homolog 2, domain 2"/>
    <property type="match status" value="1"/>
</dbReference>
<name>A0A497EPH8_9CREN</name>
<dbReference type="PANTHER" id="PTHR42930:SF2">
    <property type="entry name" value="PHOU DOMAIN-CONTAINING PROTEIN"/>
    <property type="match status" value="1"/>
</dbReference>
<dbReference type="GO" id="GO:0003677">
    <property type="term" value="F:DNA binding"/>
    <property type="evidence" value="ECO:0007669"/>
    <property type="project" value="InterPro"/>
</dbReference>
<proteinExistence type="predicted"/>
<organism evidence="2 3">
    <name type="scientific">Thermoproteota archaeon</name>
    <dbReference type="NCBI Taxonomy" id="2056631"/>
    <lineage>
        <taxon>Archaea</taxon>
        <taxon>Thermoproteota</taxon>
    </lineage>
</organism>
<dbReference type="AlphaFoldDB" id="A0A497EPH8"/>
<feature type="domain" description="SpoVT-AbrB" evidence="1">
    <location>
        <begin position="11"/>
        <end position="57"/>
    </location>
</feature>
<dbReference type="GO" id="GO:0030643">
    <property type="term" value="P:intracellular phosphate ion homeostasis"/>
    <property type="evidence" value="ECO:0007669"/>
    <property type="project" value="InterPro"/>
</dbReference>
<dbReference type="SUPFAM" id="SSF109755">
    <property type="entry name" value="PhoU-like"/>
    <property type="match status" value="1"/>
</dbReference>
<dbReference type="Pfam" id="PF01895">
    <property type="entry name" value="PhoU"/>
    <property type="match status" value="1"/>
</dbReference>
<protein>
    <recommendedName>
        <fullName evidence="1">SpoVT-AbrB domain-containing protein</fullName>
    </recommendedName>
</protein>
<evidence type="ECO:0000313" key="2">
    <source>
        <dbReference type="EMBL" id="RLE48580.1"/>
    </source>
</evidence>
<accession>A0A497EPH8</accession>
<reference evidence="2 3" key="1">
    <citation type="submission" date="2018-06" db="EMBL/GenBank/DDBJ databases">
        <title>Extensive metabolic versatility and redundancy in microbially diverse, dynamic hydrothermal sediments.</title>
        <authorList>
            <person name="Dombrowski N."/>
            <person name="Teske A."/>
            <person name="Baker B.J."/>
        </authorList>
    </citation>
    <scope>NUCLEOTIDE SEQUENCE [LARGE SCALE GENOMIC DNA]</scope>
    <source>
        <strain evidence="2">B66_G16</strain>
    </source>
</reference>
<evidence type="ECO:0000259" key="1">
    <source>
        <dbReference type="SMART" id="SM00966"/>
    </source>
</evidence>
<dbReference type="SMART" id="SM00966">
    <property type="entry name" value="SpoVT_AbrB"/>
    <property type="match status" value="1"/>
</dbReference>
<dbReference type="InterPro" id="IPR028366">
    <property type="entry name" value="PhoU"/>
</dbReference>
<dbReference type="InterPro" id="IPR026022">
    <property type="entry name" value="PhoU_dom"/>
</dbReference>
<dbReference type="PANTHER" id="PTHR42930">
    <property type="entry name" value="PHOSPHATE-SPECIFIC TRANSPORT SYSTEM ACCESSORY PROTEIN PHOU"/>
    <property type="match status" value="1"/>
</dbReference>
<sequence>MINMDLRKLQKTKGGSFLITLPKTWINKFKLREGSVLSVEESEQGYLLIKPHHVEREIETKPLTIPVEAHVSIERGIRSAYLMGAEFMKVESSGRLPSNVRESVLSTIQRLIGLEIVEETSNSITIQSLLQLSAIPIKATLKRAHAIVYNMHRDVLIALEELDYELAQAIVKRDDEVDRLYFLLVRQLRAASQDPLLASKLGVKTIDCLDLRLAAKFIEAIGDCVVKVAEGVLNLCRNSYKHTDVIEDVKSLGLFSMNLHGKAVEALVKLDSRTAEELSLSVSKLNDALKSLNEKLCSNLSPYAMIMHSIALYFYQIGGYGIDLAELVT</sequence>
<dbReference type="EMBL" id="QMQV01000067">
    <property type="protein sequence ID" value="RLE48580.1"/>
    <property type="molecule type" value="Genomic_DNA"/>
</dbReference>
<dbReference type="InterPro" id="IPR007159">
    <property type="entry name" value="SpoVT-AbrB_dom"/>
</dbReference>
<dbReference type="GO" id="GO:0045936">
    <property type="term" value="P:negative regulation of phosphate metabolic process"/>
    <property type="evidence" value="ECO:0007669"/>
    <property type="project" value="InterPro"/>
</dbReference>
<dbReference type="InterPro" id="IPR038078">
    <property type="entry name" value="PhoU-like_sf"/>
</dbReference>
<evidence type="ECO:0000313" key="3">
    <source>
        <dbReference type="Proteomes" id="UP000278475"/>
    </source>
</evidence>
<dbReference type="Pfam" id="PF04014">
    <property type="entry name" value="MazE_antitoxin"/>
    <property type="match status" value="1"/>
</dbReference>
<comment type="caution">
    <text evidence="2">The sequence shown here is derived from an EMBL/GenBank/DDBJ whole genome shotgun (WGS) entry which is preliminary data.</text>
</comment>
<dbReference type="Proteomes" id="UP000278475">
    <property type="component" value="Unassembled WGS sequence"/>
</dbReference>